<dbReference type="EMBL" id="CM042055">
    <property type="protein sequence ID" value="KAI3703149.1"/>
    <property type="molecule type" value="Genomic_DNA"/>
</dbReference>
<evidence type="ECO:0000313" key="2">
    <source>
        <dbReference type="Proteomes" id="UP001055879"/>
    </source>
</evidence>
<reference evidence="1 2" key="2">
    <citation type="journal article" date="2022" name="Mol. Ecol. Resour.">
        <title>The genomes of chicory, endive, great burdock and yacon provide insights into Asteraceae paleo-polyploidization history and plant inulin production.</title>
        <authorList>
            <person name="Fan W."/>
            <person name="Wang S."/>
            <person name="Wang H."/>
            <person name="Wang A."/>
            <person name="Jiang F."/>
            <person name="Liu H."/>
            <person name="Zhao H."/>
            <person name="Xu D."/>
            <person name="Zhang Y."/>
        </authorList>
    </citation>
    <scope>NUCLEOTIDE SEQUENCE [LARGE SCALE GENOMIC DNA]</scope>
    <source>
        <strain evidence="2">cv. Niubang</strain>
    </source>
</reference>
<comment type="caution">
    <text evidence="1">The sequence shown here is derived from an EMBL/GenBank/DDBJ whole genome shotgun (WGS) entry which is preliminary data.</text>
</comment>
<sequence length="75" mass="8562">MSYTYQETVWTILTSCVHRAYNGLPNYLVDTRRDSTNSRWRWQKADGLGHEGGRDGGGGILLSSPCYDRSIQKEH</sequence>
<dbReference type="Proteomes" id="UP001055879">
    <property type="component" value="Linkage Group LG09"/>
</dbReference>
<evidence type="ECO:0000313" key="1">
    <source>
        <dbReference type="EMBL" id="KAI3703149.1"/>
    </source>
</evidence>
<protein>
    <submittedName>
        <fullName evidence="1">Uncharacterized protein</fullName>
    </submittedName>
</protein>
<gene>
    <name evidence="1" type="ORF">L6452_28905</name>
</gene>
<keyword evidence="2" id="KW-1185">Reference proteome</keyword>
<accession>A0ACB9A0K0</accession>
<name>A0ACB9A0K0_ARCLA</name>
<organism evidence="1 2">
    <name type="scientific">Arctium lappa</name>
    <name type="common">Greater burdock</name>
    <name type="synonym">Lappa major</name>
    <dbReference type="NCBI Taxonomy" id="4217"/>
    <lineage>
        <taxon>Eukaryota</taxon>
        <taxon>Viridiplantae</taxon>
        <taxon>Streptophyta</taxon>
        <taxon>Embryophyta</taxon>
        <taxon>Tracheophyta</taxon>
        <taxon>Spermatophyta</taxon>
        <taxon>Magnoliopsida</taxon>
        <taxon>eudicotyledons</taxon>
        <taxon>Gunneridae</taxon>
        <taxon>Pentapetalae</taxon>
        <taxon>asterids</taxon>
        <taxon>campanulids</taxon>
        <taxon>Asterales</taxon>
        <taxon>Asteraceae</taxon>
        <taxon>Carduoideae</taxon>
        <taxon>Cardueae</taxon>
        <taxon>Arctiinae</taxon>
        <taxon>Arctium</taxon>
    </lineage>
</organism>
<proteinExistence type="predicted"/>
<reference evidence="2" key="1">
    <citation type="journal article" date="2022" name="Mol. Ecol. Resour.">
        <title>The genomes of chicory, endive, great burdock and yacon provide insights into Asteraceae palaeo-polyploidization history and plant inulin production.</title>
        <authorList>
            <person name="Fan W."/>
            <person name="Wang S."/>
            <person name="Wang H."/>
            <person name="Wang A."/>
            <person name="Jiang F."/>
            <person name="Liu H."/>
            <person name="Zhao H."/>
            <person name="Xu D."/>
            <person name="Zhang Y."/>
        </authorList>
    </citation>
    <scope>NUCLEOTIDE SEQUENCE [LARGE SCALE GENOMIC DNA]</scope>
    <source>
        <strain evidence="2">cv. Niubang</strain>
    </source>
</reference>